<keyword evidence="5" id="KW-1185">Reference proteome</keyword>
<dbReference type="GO" id="GO:0003960">
    <property type="term" value="F:quinone reductase (NADPH) activity"/>
    <property type="evidence" value="ECO:0007669"/>
    <property type="project" value="TreeGrafter"/>
</dbReference>
<dbReference type="PANTHER" id="PTHR48106:SF13">
    <property type="entry name" value="QUINONE OXIDOREDUCTASE-RELATED"/>
    <property type="match status" value="1"/>
</dbReference>
<dbReference type="STRING" id="630515.SAMN04489812_0243"/>
<name>A0A1H1MST1_9ACTN</name>
<sequence>MLIIRADAHGGPEVLQPVQVPDPKPAAGQVLVDLAWSGVLSLDALMRRGALPPGFTVDFPWTPGRGGAGVVTAVGSETDVEWLGRRVLVDAPGSYAEQMVATADRLVPVPDDVDLASAMALLHDGGTAIGLWETAIEEPAEPQVVVVTPAAGGAGNVLLQLAHQRGHTVVAIVGGPAKADFAAGLGADRVLDHTEVDWLDRLAAARPTMIFDGVGGHGAERLISTLRPGGSYLNYGNAAGDFAGDLAQNAAQEGIRVIGGEILSQLAAGGRRDRQLRILQLAADGDVTAWIGGSFALADAAAAHRALADRTIVGKALLDCS</sequence>
<dbReference type="SUPFAM" id="SSF50129">
    <property type="entry name" value="GroES-like"/>
    <property type="match status" value="1"/>
</dbReference>
<accession>A0A1H1MST1</accession>
<dbReference type="Gene3D" id="3.90.180.10">
    <property type="entry name" value="Medium-chain alcohol dehydrogenases, catalytic domain"/>
    <property type="match status" value="1"/>
</dbReference>
<reference evidence="4 5" key="1">
    <citation type="submission" date="2016-10" db="EMBL/GenBank/DDBJ databases">
        <authorList>
            <person name="de Groot N.N."/>
        </authorList>
    </citation>
    <scope>NUCLEOTIDE SEQUENCE [LARGE SCALE GENOMIC DNA]</scope>
    <source>
        <strain evidence="4 5">DSM 21800</strain>
    </source>
</reference>
<organism evidence="4 5">
    <name type="scientific">Microlunatus soli</name>
    <dbReference type="NCBI Taxonomy" id="630515"/>
    <lineage>
        <taxon>Bacteria</taxon>
        <taxon>Bacillati</taxon>
        <taxon>Actinomycetota</taxon>
        <taxon>Actinomycetes</taxon>
        <taxon>Propionibacteriales</taxon>
        <taxon>Propionibacteriaceae</taxon>
        <taxon>Microlunatus</taxon>
    </lineage>
</organism>
<dbReference type="GO" id="GO:0005829">
    <property type="term" value="C:cytosol"/>
    <property type="evidence" value="ECO:0007669"/>
    <property type="project" value="TreeGrafter"/>
</dbReference>
<dbReference type="InterPro" id="IPR011032">
    <property type="entry name" value="GroES-like_sf"/>
</dbReference>
<gene>
    <name evidence="4" type="ORF">SAMN04489812_0243</name>
</gene>
<keyword evidence="2" id="KW-0560">Oxidoreductase</keyword>
<evidence type="ECO:0000256" key="2">
    <source>
        <dbReference type="ARBA" id="ARBA00023002"/>
    </source>
</evidence>
<evidence type="ECO:0000256" key="1">
    <source>
        <dbReference type="ARBA" id="ARBA00022857"/>
    </source>
</evidence>
<dbReference type="Pfam" id="PF08240">
    <property type="entry name" value="ADH_N"/>
    <property type="match status" value="1"/>
</dbReference>
<protein>
    <submittedName>
        <fullName evidence="4">NADPH2:quinone reductase</fullName>
    </submittedName>
</protein>
<dbReference type="EMBL" id="LT629772">
    <property type="protein sequence ID" value="SDR89682.1"/>
    <property type="molecule type" value="Genomic_DNA"/>
</dbReference>
<dbReference type="InterPro" id="IPR020843">
    <property type="entry name" value="ER"/>
</dbReference>
<feature type="domain" description="Enoyl reductase (ER)" evidence="3">
    <location>
        <begin position="10"/>
        <end position="318"/>
    </location>
</feature>
<evidence type="ECO:0000313" key="4">
    <source>
        <dbReference type="EMBL" id="SDR89682.1"/>
    </source>
</evidence>
<proteinExistence type="predicted"/>
<dbReference type="InterPro" id="IPR036291">
    <property type="entry name" value="NAD(P)-bd_dom_sf"/>
</dbReference>
<dbReference type="InterPro" id="IPR013154">
    <property type="entry name" value="ADH-like_N"/>
</dbReference>
<dbReference type="OrthoDB" id="3175656at2"/>
<dbReference type="SUPFAM" id="SSF51735">
    <property type="entry name" value="NAD(P)-binding Rossmann-fold domains"/>
    <property type="match status" value="1"/>
</dbReference>
<evidence type="ECO:0000313" key="5">
    <source>
        <dbReference type="Proteomes" id="UP000199103"/>
    </source>
</evidence>
<evidence type="ECO:0000259" key="3">
    <source>
        <dbReference type="SMART" id="SM00829"/>
    </source>
</evidence>
<dbReference type="Proteomes" id="UP000199103">
    <property type="component" value="Chromosome I"/>
</dbReference>
<dbReference type="GO" id="GO:0035925">
    <property type="term" value="F:mRNA 3'-UTR AU-rich region binding"/>
    <property type="evidence" value="ECO:0007669"/>
    <property type="project" value="TreeGrafter"/>
</dbReference>
<keyword evidence="1" id="KW-0521">NADP</keyword>
<dbReference type="SMART" id="SM00829">
    <property type="entry name" value="PKS_ER"/>
    <property type="match status" value="1"/>
</dbReference>
<dbReference type="PANTHER" id="PTHR48106">
    <property type="entry name" value="QUINONE OXIDOREDUCTASE PIG3-RELATED"/>
    <property type="match status" value="1"/>
</dbReference>
<dbReference type="Pfam" id="PF13602">
    <property type="entry name" value="ADH_zinc_N_2"/>
    <property type="match status" value="1"/>
</dbReference>
<dbReference type="GO" id="GO:0070402">
    <property type="term" value="F:NADPH binding"/>
    <property type="evidence" value="ECO:0007669"/>
    <property type="project" value="TreeGrafter"/>
</dbReference>
<dbReference type="RefSeq" id="WP_091518586.1">
    <property type="nucleotide sequence ID" value="NZ_LT629772.1"/>
</dbReference>
<dbReference type="AlphaFoldDB" id="A0A1H1MST1"/>
<dbReference type="Gene3D" id="3.40.50.720">
    <property type="entry name" value="NAD(P)-binding Rossmann-like Domain"/>
    <property type="match status" value="1"/>
</dbReference>